<evidence type="ECO:0000256" key="1">
    <source>
        <dbReference type="SAM" id="SignalP"/>
    </source>
</evidence>
<dbReference type="Proteomes" id="UP000708208">
    <property type="component" value="Unassembled WGS sequence"/>
</dbReference>
<proteinExistence type="predicted"/>
<evidence type="ECO:0000313" key="2">
    <source>
        <dbReference type="EMBL" id="CAG7728782.1"/>
    </source>
</evidence>
<keyword evidence="3" id="KW-1185">Reference proteome</keyword>
<keyword evidence="1" id="KW-0732">Signal</keyword>
<evidence type="ECO:0000313" key="3">
    <source>
        <dbReference type="Proteomes" id="UP000708208"/>
    </source>
</evidence>
<comment type="caution">
    <text evidence="2">The sequence shown here is derived from an EMBL/GenBank/DDBJ whole genome shotgun (WGS) entry which is preliminary data.</text>
</comment>
<organism evidence="2 3">
    <name type="scientific">Allacma fusca</name>
    <dbReference type="NCBI Taxonomy" id="39272"/>
    <lineage>
        <taxon>Eukaryota</taxon>
        <taxon>Metazoa</taxon>
        <taxon>Ecdysozoa</taxon>
        <taxon>Arthropoda</taxon>
        <taxon>Hexapoda</taxon>
        <taxon>Collembola</taxon>
        <taxon>Symphypleona</taxon>
        <taxon>Sminthuridae</taxon>
        <taxon>Allacma</taxon>
    </lineage>
</organism>
<feature type="chain" id="PRO_5035146028" evidence="1">
    <location>
        <begin position="19"/>
        <end position="165"/>
    </location>
</feature>
<feature type="signal peptide" evidence="1">
    <location>
        <begin position="1"/>
        <end position="18"/>
    </location>
</feature>
<protein>
    <submittedName>
        <fullName evidence="2">Uncharacterized protein</fullName>
    </submittedName>
</protein>
<sequence>MKVIILIAIFTVIKTASSVYFHLDADDLQEHYLRFQGDKAQKKLKRLIELRKTENSKYLEEVFQKIKSNYDSWVSKQKPKKDVVRTFEGGVEADAIEDMDNMPSIQQQLLLDNSHIVSPYQYFQKHKSEDKKPGSDPVINYILDQKAQESQLPRTNQLLQPSSKL</sequence>
<name>A0A8J2K2K1_9HEXA</name>
<accession>A0A8J2K2K1</accession>
<dbReference type="EMBL" id="CAJVCH010168495">
    <property type="protein sequence ID" value="CAG7728782.1"/>
    <property type="molecule type" value="Genomic_DNA"/>
</dbReference>
<dbReference type="AlphaFoldDB" id="A0A8J2K2K1"/>
<gene>
    <name evidence="2" type="ORF">AFUS01_LOCUS17538</name>
</gene>
<reference evidence="2" key="1">
    <citation type="submission" date="2021-06" db="EMBL/GenBank/DDBJ databases">
        <authorList>
            <person name="Hodson N. C."/>
            <person name="Mongue J. A."/>
            <person name="Jaron S. K."/>
        </authorList>
    </citation>
    <scope>NUCLEOTIDE SEQUENCE</scope>
</reference>